<comment type="caution">
    <text evidence="1">The sequence shown here is derived from an EMBL/GenBank/DDBJ whole genome shotgun (WGS) entry which is preliminary data.</text>
</comment>
<dbReference type="Proteomes" id="UP000276133">
    <property type="component" value="Unassembled WGS sequence"/>
</dbReference>
<keyword evidence="2" id="KW-1185">Reference proteome</keyword>
<evidence type="ECO:0000313" key="1">
    <source>
        <dbReference type="EMBL" id="RNA35660.1"/>
    </source>
</evidence>
<reference evidence="1 2" key="1">
    <citation type="journal article" date="2018" name="Sci. Rep.">
        <title>Genomic signatures of local adaptation to the degree of environmental predictability in rotifers.</title>
        <authorList>
            <person name="Franch-Gras L."/>
            <person name="Hahn C."/>
            <person name="Garcia-Roger E.M."/>
            <person name="Carmona M.J."/>
            <person name="Serra M."/>
            <person name="Gomez A."/>
        </authorList>
    </citation>
    <scope>NUCLEOTIDE SEQUENCE [LARGE SCALE GENOMIC DNA]</scope>
    <source>
        <strain evidence="1">HYR1</strain>
    </source>
</reference>
<dbReference type="AlphaFoldDB" id="A0A3M7SJ78"/>
<sequence>MSEVVLVACTKAMFLRRTRRAYGSILMPNSGTNKKKGRFFSKRILRMKYEPLTNLLKCLKN</sequence>
<dbReference type="EMBL" id="REGN01001305">
    <property type="protein sequence ID" value="RNA35660.1"/>
    <property type="molecule type" value="Genomic_DNA"/>
</dbReference>
<accession>A0A3M7SJ78</accession>
<protein>
    <submittedName>
        <fullName evidence="1">Uncharacterized protein</fullName>
    </submittedName>
</protein>
<gene>
    <name evidence="1" type="ORF">BpHYR1_004667</name>
</gene>
<organism evidence="1 2">
    <name type="scientific">Brachionus plicatilis</name>
    <name type="common">Marine rotifer</name>
    <name type="synonym">Brachionus muelleri</name>
    <dbReference type="NCBI Taxonomy" id="10195"/>
    <lineage>
        <taxon>Eukaryota</taxon>
        <taxon>Metazoa</taxon>
        <taxon>Spiralia</taxon>
        <taxon>Gnathifera</taxon>
        <taxon>Rotifera</taxon>
        <taxon>Eurotatoria</taxon>
        <taxon>Monogononta</taxon>
        <taxon>Pseudotrocha</taxon>
        <taxon>Ploima</taxon>
        <taxon>Brachionidae</taxon>
        <taxon>Brachionus</taxon>
    </lineage>
</organism>
<proteinExistence type="predicted"/>
<name>A0A3M7SJ78_BRAPC</name>
<evidence type="ECO:0000313" key="2">
    <source>
        <dbReference type="Proteomes" id="UP000276133"/>
    </source>
</evidence>